<gene>
    <name evidence="2" type="ORF">S03H2_23344</name>
</gene>
<dbReference type="EMBL" id="BARU01012737">
    <property type="protein sequence ID" value="GAH44374.1"/>
    <property type="molecule type" value="Genomic_DNA"/>
</dbReference>
<name>X1GRX6_9ZZZZ</name>
<keyword evidence="1" id="KW-0812">Transmembrane</keyword>
<protein>
    <submittedName>
        <fullName evidence="2">Uncharacterized protein</fullName>
    </submittedName>
</protein>
<keyword evidence="1" id="KW-1133">Transmembrane helix</keyword>
<organism evidence="2">
    <name type="scientific">marine sediment metagenome</name>
    <dbReference type="NCBI Taxonomy" id="412755"/>
    <lineage>
        <taxon>unclassified sequences</taxon>
        <taxon>metagenomes</taxon>
        <taxon>ecological metagenomes</taxon>
    </lineage>
</organism>
<feature type="transmembrane region" description="Helical" evidence="1">
    <location>
        <begin position="25"/>
        <end position="43"/>
    </location>
</feature>
<reference evidence="2" key="1">
    <citation type="journal article" date="2014" name="Front. Microbiol.">
        <title>High frequency of phylogenetically diverse reductive dehalogenase-homologous genes in deep subseafloor sedimentary metagenomes.</title>
        <authorList>
            <person name="Kawai M."/>
            <person name="Futagami T."/>
            <person name="Toyoda A."/>
            <person name="Takaki Y."/>
            <person name="Nishi S."/>
            <person name="Hori S."/>
            <person name="Arai W."/>
            <person name="Tsubouchi T."/>
            <person name="Morono Y."/>
            <person name="Uchiyama I."/>
            <person name="Ito T."/>
            <person name="Fujiyama A."/>
            <person name="Inagaki F."/>
            <person name="Takami H."/>
        </authorList>
    </citation>
    <scope>NUCLEOTIDE SEQUENCE</scope>
    <source>
        <strain evidence="2">Expedition CK06-06</strain>
    </source>
</reference>
<keyword evidence="1" id="KW-0472">Membrane</keyword>
<feature type="non-terminal residue" evidence="2">
    <location>
        <position position="1"/>
    </location>
</feature>
<evidence type="ECO:0000256" key="1">
    <source>
        <dbReference type="SAM" id="Phobius"/>
    </source>
</evidence>
<sequence length="54" mass="5928">FRYLFLVHARNFGGETEMIFKDKGMLLSMVLWAVLVVGVLYGVPDAVVRVVGGG</sequence>
<comment type="caution">
    <text evidence="2">The sequence shown here is derived from an EMBL/GenBank/DDBJ whole genome shotgun (WGS) entry which is preliminary data.</text>
</comment>
<proteinExistence type="predicted"/>
<accession>X1GRX6</accession>
<evidence type="ECO:0000313" key="2">
    <source>
        <dbReference type="EMBL" id="GAH44374.1"/>
    </source>
</evidence>
<dbReference type="AlphaFoldDB" id="X1GRX6"/>